<proteinExistence type="predicted"/>
<dbReference type="Proteomes" id="UP000319671">
    <property type="component" value="Unassembled WGS sequence"/>
</dbReference>
<keyword evidence="2" id="KW-1185">Reference proteome</keyword>
<sequence>MNTPFDYPEIFYNEVIMYLETKWNRRLTDHERHVLIEGYRFGRMVEAESEIKILFAN</sequence>
<dbReference type="AlphaFoldDB" id="A0A561DEG6"/>
<name>A0A561DEG6_9BACI</name>
<evidence type="ECO:0000313" key="1">
    <source>
        <dbReference type="EMBL" id="TWE01761.1"/>
    </source>
</evidence>
<protein>
    <submittedName>
        <fullName evidence="1">Uncharacterized protein</fullName>
    </submittedName>
</protein>
<accession>A0A561DEG6</accession>
<gene>
    <name evidence="1" type="ORF">FB550_105129</name>
</gene>
<reference evidence="1 2" key="1">
    <citation type="submission" date="2019-06" db="EMBL/GenBank/DDBJ databases">
        <title>Sorghum-associated microbial communities from plants grown in Nebraska, USA.</title>
        <authorList>
            <person name="Schachtman D."/>
        </authorList>
    </citation>
    <scope>NUCLEOTIDE SEQUENCE [LARGE SCALE GENOMIC DNA]</scope>
    <source>
        <strain evidence="1 2">2482</strain>
    </source>
</reference>
<organism evidence="1 2">
    <name type="scientific">Neobacillus bataviensis</name>
    <dbReference type="NCBI Taxonomy" id="220685"/>
    <lineage>
        <taxon>Bacteria</taxon>
        <taxon>Bacillati</taxon>
        <taxon>Bacillota</taxon>
        <taxon>Bacilli</taxon>
        <taxon>Bacillales</taxon>
        <taxon>Bacillaceae</taxon>
        <taxon>Neobacillus</taxon>
    </lineage>
</organism>
<dbReference type="EMBL" id="VIVN01000005">
    <property type="protein sequence ID" value="TWE01761.1"/>
    <property type="molecule type" value="Genomic_DNA"/>
</dbReference>
<dbReference type="RefSeq" id="WP_186446446.1">
    <property type="nucleotide sequence ID" value="NZ_VIVN01000005.1"/>
</dbReference>
<comment type="caution">
    <text evidence="1">The sequence shown here is derived from an EMBL/GenBank/DDBJ whole genome shotgun (WGS) entry which is preliminary data.</text>
</comment>
<evidence type="ECO:0000313" key="2">
    <source>
        <dbReference type="Proteomes" id="UP000319671"/>
    </source>
</evidence>